<dbReference type="GO" id="GO:0016832">
    <property type="term" value="F:aldehyde-lyase activity"/>
    <property type="evidence" value="ECO:0007669"/>
    <property type="project" value="TreeGrafter"/>
</dbReference>
<dbReference type="Gene3D" id="3.20.20.60">
    <property type="entry name" value="Phosphoenolpyruvate-binding domains"/>
    <property type="match status" value="2"/>
</dbReference>
<dbReference type="Pfam" id="PF03328">
    <property type="entry name" value="HpcH_HpaI"/>
    <property type="match status" value="1"/>
</dbReference>
<protein>
    <submittedName>
        <fullName evidence="5">HpcH/HpaI aldolase</fullName>
    </submittedName>
</protein>
<dbReference type="PANTHER" id="PTHR30502:SF0">
    <property type="entry name" value="PHOSPHOENOLPYRUVATE CARBOXYLASE FAMILY PROTEIN"/>
    <property type="match status" value="1"/>
</dbReference>
<dbReference type="SUPFAM" id="SSF51621">
    <property type="entry name" value="Phosphoenolpyruvate/pyruvate domain"/>
    <property type="match status" value="1"/>
</dbReference>
<dbReference type="RefSeq" id="WP_011972218.1">
    <property type="nucleotide sequence ID" value="NC_009634.1"/>
</dbReference>
<dbReference type="GeneID" id="5325618"/>
<evidence type="ECO:0000256" key="2">
    <source>
        <dbReference type="ARBA" id="ARBA00022723"/>
    </source>
</evidence>
<reference evidence="5" key="1">
    <citation type="submission" date="2007-06" db="EMBL/GenBank/DDBJ databases">
        <title>Complete sequence of Methanococcus vannielii SB.</title>
        <authorList>
            <consortium name="US DOE Joint Genome Institute"/>
            <person name="Copeland A."/>
            <person name="Lucas S."/>
            <person name="Lapidus A."/>
            <person name="Barry K."/>
            <person name="Glavina del Rio T."/>
            <person name="Dalin E."/>
            <person name="Tice H."/>
            <person name="Pitluck S."/>
            <person name="Chain P."/>
            <person name="Malfatti S."/>
            <person name="Shin M."/>
            <person name="Vergez L."/>
            <person name="Schmutz J."/>
            <person name="Larimer F."/>
            <person name="Land M."/>
            <person name="Hauser L."/>
            <person name="Kyrpides N."/>
            <person name="Anderson I."/>
            <person name="Sieprawska-Lupa M."/>
            <person name="Whitman W.B."/>
            <person name="Richardson P."/>
        </authorList>
    </citation>
    <scope>NUCLEOTIDE SEQUENCE [LARGE SCALE GENOMIC DNA]</scope>
    <source>
        <strain evidence="5">SB</strain>
    </source>
</reference>
<organism evidence="5 6">
    <name type="scientific">Methanococcus vannielii (strain ATCC 35089 / DSM 1224 / JCM 13029 / OCM 148 / SB)</name>
    <dbReference type="NCBI Taxonomy" id="406327"/>
    <lineage>
        <taxon>Archaea</taxon>
        <taxon>Methanobacteriati</taxon>
        <taxon>Methanobacteriota</taxon>
        <taxon>Methanomada group</taxon>
        <taxon>Methanococci</taxon>
        <taxon>Methanococcales</taxon>
        <taxon>Methanococcaceae</taxon>
        <taxon>Methanococcus</taxon>
    </lineage>
</organism>
<evidence type="ECO:0000259" key="4">
    <source>
        <dbReference type="Pfam" id="PF03328"/>
    </source>
</evidence>
<keyword evidence="6" id="KW-1185">Reference proteome</keyword>
<dbReference type="InterPro" id="IPR050251">
    <property type="entry name" value="HpcH-HpaI_aldolase"/>
</dbReference>
<evidence type="ECO:0000313" key="6">
    <source>
        <dbReference type="Proteomes" id="UP000001107"/>
    </source>
</evidence>
<dbReference type="PANTHER" id="PTHR30502">
    <property type="entry name" value="2-KETO-3-DEOXY-L-RHAMNONATE ALDOLASE"/>
    <property type="match status" value="1"/>
</dbReference>
<sequence length="270" mass="30648">METILITKDPKFAKYAEESGIDIIMVDLEILGKKERQGHLNTLISEHSIEDVTEVKKILKKSKLLVRINPLNDNSKTEIDNVINVGADIVMLPMFKTAKEVEEFVSYVNNRALVNLLLETPQALVRIDEILDIEGIDEIHVGLNDLHLGMGLNFMFELLSGGIVEYLSKKIVTKGITFGFGGVGRLKEDLPLDPKLILSEHYRLNSTRVILSRDFHGNAKTFDDIRDKIDLKLEVEKLNKYMDYLSTLTKEDLLNNQTTLKNNVNEIRGK</sequence>
<comment type="similarity">
    <text evidence="1">Belongs to the HpcH/HpaI aldolase family.</text>
</comment>
<keyword evidence="3" id="KW-0456">Lyase</keyword>
<dbReference type="KEGG" id="mvn:Mevan_0407"/>
<dbReference type="HOGENOM" id="CLU_087856_0_0_2"/>
<dbReference type="GO" id="GO:0046872">
    <property type="term" value="F:metal ion binding"/>
    <property type="evidence" value="ECO:0007669"/>
    <property type="project" value="UniProtKB-KW"/>
</dbReference>
<dbReference type="EMBL" id="CP000742">
    <property type="protein sequence ID" value="ABR54315.1"/>
    <property type="molecule type" value="Genomic_DNA"/>
</dbReference>
<accession>A6UP93</accession>
<dbReference type="GO" id="GO:0005737">
    <property type="term" value="C:cytoplasm"/>
    <property type="evidence" value="ECO:0007669"/>
    <property type="project" value="TreeGrafter"/>
</dbReference>
<evidence type="ECO:0000256" key="3">
    <source>
        <dbReference type="ARBA" id="ARBA00023239"/>
    </source>
</evidence>
<keyword evidence="2" id="KW-0479">Metal-binding</keyword>
<dbReference type="InterPro" id="IPR005000">
    <property type="entry name" value="Aldolase/citrate-lyase_domain"/>
</dbReference>
<evidence type="ECO:0000256" key="1">
    <source>
        <dbReference type="ARBA" id="ARBA00005568"/>
    </source>
</evidence>
<dbReference type="AlphaFoldDB" id="A6UP93"/>
<name>A6UP93_METVS</name>
<dbReference type="Proteomes" id="UP000001107">
    <property type="component" value="Chromosome"/>
</dbReference>
<dbReference type="STRING" id="406327.Mevan_0407"/>
<dbReference type="InterPro" id="IPR015813">
    <property type="entry name" value="Pyrv/PenolPyrv_kinase-like_dom"/>
</dbReference>
<dbReference type="eggNOG" id="arCOG00760">
    <property type="taxonomic scope" value="Archaea"/>
</dbReference>
<feature type="domain" description="HpcH/HpaI aldolase/citrate lyase" evidence="4">
    <location>
        <begin position="8"/>
        <end position="152"/>
    </location>
</feature>
<evidence type="ECO:0000313" key="5">
    <source>
        <dbReference type="EMBL" id="ABR54315.1"/>
    </source>
</evidence>
<gene>
    <name evidence="5" type="ordered locus">Mevan_0407</name>
</gene>
<dbReference type="InterPro" id="IPR040442">
    <property type="entry name" value="Pyrv_kinase-like_dom_sf"/>
</dbReference>
<proteinExistence type="inferred from homology"/>